<dbReference type="Pfam" id="PF00177">
    <property type="entry name" value="Ribosomal_S7"/>
    <property type="match status" value="1"/>
</dbReference>
<dbReference type="InterPro" id="IPR005717">
    <property type="entry name" value="Ribosomal_uS7_bac/org-type"/>
</dbReference>
<dbReference type="AlphaFoldDB" id="A0A2H0BST8"/>
<dbReference type="FunFam" id="1.10.455.10:FF:000001">
    <property type="entry name" value="30S ribosomal protein S7"/>
    <property type="match status" value="1"/>
</dbReference>
<dbReference type="SUPFAM" id="SSF47973">
    <property type="entry name" value="Ribosomal protein S7"/>
    <property type="match status" value="1"/>
</dbReference>
<dbReference type="PANTHER" id="PTHR11205">
    <property type="entry name" value="RIBOSOMAL PROTEIN S7"/>
    <property type="match status" value="1"/>
</dbReference>
<dbReference type="GO" id="GO:0003735">
    <property type="term" value="F:structural constituent of ribosome"/>
    <property type="evidence" value="ECO:0007669"/>
    <property type="project" value="InterPro"/>
</dbReference>
<keyword evidence="2 6" id="KW-0699">rRNA-binding</keyword>
<dbReference type="EMBL" id="PCSZ01000037">
    <property type="protein sequence ID" value="PIP60732.1"/>
    <property type="molecule type" value="Genomic_DNA"/>
</dbReference>
<protein>
    <recommendedName>
        <fullName evidence="6">Small ribosomal subunit protein uS7</fullName>
    </recommendedName>
</protein>
<reference evidence="8 9" key="1">
    <citation type="submission" date="2017-09" db="EMBL/GenBank/DDBJ databases">
        <title>Depth-based differentiation of microbial function through sediment-hosted aquifers and enrichment of novel symbionts in the deep terrestrial subsurface.</title>
        <authorList>
            <person name="Probst A.J."/>
            <person name="Ladd B."/>
            <person name="Jarett J.K."/>
            <person name="Geller-Mcgrath D.E."/>
            <person name="Sieber C.M."/>
            <person name="Emerson J.B."/>
            <person name="Anantharaman K."/>
            <person name="Thomas B.C."/>
            <person name="Malmstrom R."/>
            <person name="Stieglmeier M."/>
            <person name="Klingl A."/>
            <person name="Woyke T."/>
            <person name="Ryan C.M."/>
            <person name="Banfield J.F."/>
        </authorList>
    </citation>
    <scope>NUCLEOTIDE SEQUENCE [LARGE SCALE GENOMIC DNA]</scope>
    <source>
        <strain evidence="8">CG22_combo_CG10-13_8_21_14_all_47_17</strain>
    </source>
</reference>
<dbReference type="CDD" id="cd14869">
    <property type="entry name" value="uS7_Bacteria"/>
    <property type="match status" value="1"/>
</dbReference>
<comment type="similarity">
    <text evidence="1 6">Belongs to the universal ribosomal protein uS7 family.</text>
</comment>
<feature type="domain" description="Small ribosomal subunit protein uS7" evidence="7">
    <location>
        <begin position="2"/>
        <end position="148"/>
    </location>
</feature>
<keyword evidence="4 6" id="KW-0689">Ribosomal protein</keyword>
<evidence type="ECO:0000256" key="5">
    <source>
        <dbReference type="ARBA" id="ARBA00023274"/>
    </source>
</evidence>
<evidence type="ECO:0000256" key="4">
    <source>
        <dbReference type="ARBA" id="ARBA00022980"/>
    </source>
</evidence>
<comment type="function">
    <text evidence="6">One of the primary rRNA binding proteins, it binds directly to 16S rRNA where it nucleates assembly of the head domain of the 30S subunit. Is located at the subunit interface close to the decoding center, probably blocks exit of the E-site tRNA.</text>
</comment>
<proteinExistence type="inferred from homology"/>
<dbReference type="Proteomes" id="UP000231581">
    <property type="component" value="Unassembled WGS sequence"/>
</dbReference>
<comment type="subunit">
    <text evidence="6">Part of the 30S ribosomal subunit. Contacts proteins S9 and S11.</text>
</comment>
<dbReference type="InterPro" id="IPR036823">
    <property type="entry name" value="Ribosomal_uS7_dom_sf"/>
</dbReference>
<accession>A0A2H0BST8</accession>
<name>A0A2H0BST8_9BACT</name>
<dbReference type="HAMAP" id="MF_00480_B">
    <property type="entry name" value="Ribosomal_uS7_B"/>
    <property type="match status" value="1"/>
</dbReference>
<dbReference type="GO" id="GO:0006412">
    <property type="term" value="P:translation"/>
    <property type="evidence" value="ECO:0007669"/>
    <property type="project" value="UniProtKB-UniRule"/>
</dbReference>
<keyword evidence="6" id="KW-0820">tRNA-binding</keyword>
<evidence type="ECO:0000256" key="3">
    <source>
        <dbReference type="ARBA" id="ARBA00022884"/>
    </source>
</evidence>
<sequence length="155" mass="17626">MRGKKAPRRKIINDPKYGLPLVGKFINYVMNSGKKQTAQRVVYQAFDIIEEKTKKPPMEIFDEAIKNVSPLLEVKSKRVGGANYQVPLQVRAERRVQLAFRWIIAATRAKKGRSTAEKLAQELMLAADNEGDAVKKKQDVQRMAEANRAFAHFAR</sequence>
<keyword evidence="5 6" id="KW-0687">Ribonucleoprotein</keyword>
<dbReference type="InterPro" id="IPR000235">
    <property type="entry name" value="Ribosomal_uS7"/>
</dbReference>
<dbReference type="GO" id="GO:0000049">
    <property type="term" value="F:tRNA binding"/>
    <property type="evidence" value="ECO:0007669"/>
    <property type="project" value="UniProtKB-UniRule"/>
</dbReference>
<dbReference type="GO" id="GO:0019843">
    <property type="term" value="F:rRNA binding"/>
    <property type="evidence" value="ECO:0007669"/>
    <property type="project" value="UniProtKB-UniRule"/>
</dbReference>
<evidence type="ECO:0000256" key="1">
    <source>
        <dbReference type="ARBA" id="ARBA00007151"/>
    </source>
</evidence>
<keyword evidence="3 6" id="KW-0694">RNA-binding</keyword>
<evidence type="ECO:0000256" key="6">
    <source>
        <dbReference type="HAMAP-Rule" id="MF_00480"/>
    </source>
</evidence>
<dbReference type="Gene3D" id="1.10.455.10">
    <property type="entry name" value="Ribosomal protein S7 domain"/>
    <property type="match status" value="1"/>
</dbReference>
<organism evidence="8 9">
    <name type="scientific">Candidatus Uhrbacteria bacterium CG22_combo_CG10-13_8_21_14_all_47_17</name>
    <dbReference type="NCBI Taxonomy" id="1975041"/>
    <lineage>
        <taxon>Bacteria</taxon>
        <taxon>Candidatus Uhriibacteriota</taxon>
    </lineage>
</organism>
<dbReference type="InterPro" id="IPR023798">
    <property type="entry name" value="Ribosomal_uS7_dom"/>
</dbReference>
<evidence type="ECO:0000259" key="7">
    <source>
        <dbReference type="Pfam" id="PF00177"/>
    </source>
</evidence>
<evidence type="ECO:0000313" key="8">
    <source>
        <dbReference type="EMBL" id="PIP60732.1"/>
    </source>
</evidence>
<comment type="caution">
    <text evidence="8">The sequence shown here is derived from an EMBL/GenBank/DDBJ whole genome shotgun (WGS) entry which is preliminary data.</text>
</comment>
<gene>
    <name evidence="6" type="primary">rpsG</name>
    <name evidence="8" type="ORF">COX00_01585</name>
</gene>
<dbReference type="PIRSF" id="PIRSF002122">
    <property type="entry name" value="RPS7p_RPS7a_RPS5e_RPS7o"/>
    <property type="match status" value="1"/>
</dbReference>
<evidence type="ECO:0000256" key="2">
    <source>
        <dbReference type="ARBA" id="ARBA00022730"/>
    </source>
</evidence>
<evidence type="ECO:0000313" key="9">
    <source>
        <dbReference type="Proteomes" id="UP000231581"/>
    </source>
</evidence>
<dbReference type="GO" id="GO:0015935">
    <property type="term" value="C:small ribosomal subunit"/>
    <property type="evidence" value="ECO:0007669"/>
    <property type="project" value="InterPro"/>
</dbReference>
<dbReference type="NCBIfam" id="TIGR01029">
    <property type="entry name" value="rpsG_bact"/>
    <property type="match status" value="1"/>
</dbReference>